<dbReference type="Proteomes" id="UP000008311">
    <property type="component" value="Unassembled WGS sequence"/>
</dbReference>
<sequence>MPPFEVQDDTERVLRNFMAYEQCHHPNDHYICDFIWILDFLITAGKDVEVLVQNGIVVNLVGNNIAVAELVNKLGLEITASGACFHELSIELNSHCMRRVYFTNLWRGTGTVAALFLLLLTLAQSIYSIMQIFQHSLIIAPDFCPFKFSFQQHAVTDALSLHSMFDAN</sequence>
<dbReference type="EMBL" id="EQ973775">
    <property type="protein sequence ID" value="EEF50578.1"/>
    <property type="molecule type" value="Genomic_DNA"/>
</dbReference>
<name>B9RDX0_RICCO</name>
<evidence type="ECO:0000313" key="2">
    <source>
        <dbReference type="EMBL" id="EEF50578.1"/>
    </source>
</evidence>
<gene>
    <name evidence="2" type="ORF">RCOM_1616350</name>
</gene>
<dbReference type="AlphaFoldDB" id="B9RDX0"/>
<feature type="transmembrane region" description="Helical" evidence="1">
    <location>
        <begin position="105"/>
        <end position="127"/>
    </location>
</feature>
<accession>B9RDX0</accession>
<dbReference type="InterPro" id="IPR004158">
    <property type="entry name" value="DUF247_pln"/>
</dbReference>
<keyword evidence="1" id="KW-0812">Transmembrane</keyword>
<dbReference type="Pfam" id="PF03140">
    <property type="entry name" value="DUF247"/>
    <property type="match status" value="1"/>
</dbReference>
<dbReference type="STRING" id="3988.B9RDX0"/>
<evidence type="ECO:0000313" key="3">
    <source>
        <dbReference type="Proteomes" id="UP000008311"/>
    </source>
</evidence>
<protein>
    <submittedName>
        <fullName evidence="2">Uncharacterized protein</fullName>
    </submittedName>
</protein>
<dbReference type="InParanoid" id="B9RDX0"/>
<organism evidence="2 3">
    <name type="scientific">Ricinus communis</name>
    <name type="common">Castor bean</name>
    <dbReference type="NCBI Taxonomy" id="3988"/>
    <lineage>
        <taxon>Eukaryota</taxon>
        <taxon>Viridiplantae</taxon>
        <taxon>Streptophyta</taxon>
        <taxon>Embryophyta</taxon>
        <taxon>Tracheophyta</taxon>
        <taxon>Spermatophyta</taxon>
        <taxon>Magnoliopsida</taxon>
        <taxon>eudicotyledons</taxon>
        <taxon>Gunneridae</taxon>
        <taxon>Pentapetalae</taxon>
        <taxon>rosids</taxon>
        <taxon>fabids</taxon>
        <taxon>Malpighiales</taxon>
        <taxon>Euphorbiaceae</taxon>
        <taxon>Acalyphoideae</taxon>
        <taxon>Acalypheae</taxon>
        <taxon>Ricinus</taxon>
    </lineage>
</organism>
<keyword evidence="1" id="KW-1133">Transmembrane helix</keyword>
<reference evidence="3" key="1">
    <citation type="journal article" date="2010" name="Nat. Biotechnol.">
        <title>Draft genome sequence of the oilseed species Ricinus communis.</title>
        <authorList>
            <person name="Chan A.P."/>
            <person name="Crabtree J."/>
            <person name="Zhao Q."/>
            <person name="Lorenzi H."/>
            <person name="Orvis J."/>
            <person name="Puiu D."/>
            <person name="Melake-Berhan A."/>
            <person name="Jones K.M."/>
            <person name="Redman J."/>
            <person name="Chen G."/>
            <person name="Cahoon E.B."/>
            <person name="Gedil M."/>
            <person name="Stanke M."/>
            <person name="Haas B.J."/>
            <person name="Wortman J.R."/>
            <person name="Fraser-Liggett C.M."/>
            <person name="Ravel J."/>
            <person name="Rabinowicz P.D."/>
        </authorList>
    </citation>
    <scope>NUCLEOTIDE SEQUENCE [LARGE SCALE GENOMIC DNA]</scope>
    <source>
        <strain evidence="3">cv. Hale</strain>
    </source>
</reference>
<keyword evidence="1" id="KW-0472">Membrane</keyword>
<keyword evidence="3" id="KW-1185">Reference proteome</keyword>
<proteinExistence type="predicted"/>
<evidence type="ECO:0000256" key="1">
    <source>
        <dbReference type="SAM" id="Phobius"/>
    </source>
</evidence>
<dbReference type="PANTHER" id="PTHR31170:SF24">
    <property type="match status" value="1"/>
</dbReference>
<dbReference type="PANTHER" id="PTHR31170">
    <property type="entry name" value="BNAC04G53230D PROTEIN"/>
    <property type="match status" value="1"/>
</dbReference>